<dbReference type="Proteomes" id="UP000821866">
    <property type="component" value="Chromosome 4"/>
</dbReference>
<evidence type="ECO:0000313" key="2">
    <source>
        <dbReference type="Proteomes" id="UP000821866"/>
    </source>
</evidence>
<proteinExistence type="predicted"/>
<protein>
    <submittedName>
        <fullName evidence="1">Uncharacterized protein</fullName>
    </submittedName>
</protein>
<gene>
    <name evidence="1" type="ORF">HPB51_004632</name>
</gene>
<dbReference type="AlphaFoldDB" id="A0A9J6DZZ6"/>
<reference evidence="1" key="1">
    <citation type="journal article" date="2020" name="Cell">
        <title>Large-Scale Comparative Analyses of Tick Genomes Elucidate Their Genetic Diversity and Vector Capacities.</title>
        <authorList>
            <consortium name="Tick Genome and Microbiome Consortium (TIGMIC)"/>
            <person name="Jia N."/>
            <person name="Wang J."/>
            <person name="Shi W."/>
            <person name="Du L."/>
            <person name="Sun Y."/>
            <person name="Zhan W."/>
            <person name="Jiang J.F."/>
            <person name="Wang Q."/>
            <person name="Zhang B."/>
            <person name="Ji P."/>
            <person name="Bell-Sakyi L."/>
            <person name="Cui X.M."/>
            <person name="Yuan T.T."/>
            <person name="Jiang B.G."/>
            <person name="Yang W.F."/>
            <person name="Lam T.T."/>
            <person name="Chang Q.C."/>
            <person name="Ding S.J."/>
            <person name="Wang X.J."/>
            <person name="Zhu J.G."/>
            <person name="Ruan X.D."/>
            <person name="Zhao L."/>
            <person name="Wei J.T."/>
            <person name="Ye R.Z."/>
            <person name="Que T.C."/>
            <person name="Du C.H."/>
            <person name="Zhou Y.H."/>
            <person name="Cheng J.X."/>
            <person name="Dai P.F."/>
            <person name="Guo W.B."/>
            <person name="Han X.H."/>
            <person name="Huang E.J."/>
            <person name="Li L.F."/>
            <person name="Wei W."/>
            <person name="Gao Y.C."/>
            <person name="Liu J.Z."/>
            <person name="Shao H.Z."/>
            <person name="Wang X."/>
            <person name="Wang C.C."/>
            <person name="Yang T.C."/>
            <person name="Huo Q.B."/>
            <person name="Li W."/>
            <person name="Chen H.Y."/>
            <person name="Chen S.E."/>
            <person name="Zhou L.G."/>
            <person name="Ni X.B."/>
            <person name="Tian J.H."/>
            <person name="Sheng Y."/>
            <person name="Liu T."/>
            <person name="Pan Y.S."/>
            <person name="Xia L.Y."/>
            <person name="Li J."/>
            <person name="Zhao F."/>
            <person name="Cao W.C."/>
        </authorList>
    </citation>
    <scope>NUCLEOTIDE SEQUENCE</scope>
    <source>
        <strain evidence="1">Rmic-2018</strain>
    </source>
</reference>
<keyword evidence="2" id="KW-1185">Reference proteome</keyword>
<organism evidence="1 2">
    <name type="scientific">Rhipicephalus microplus</name>
    <name type="common">Cattle tick</name>
    <name type="synonym">Boophilus microplus</name>
    <dbReference type="NCBI Taxonomy" id="6941"/>
    <lineage>
        <taxon>Eukaryota</taxon>
        <taxon>Metazoa</taxon>
        <taxon>Ecdysozoa</taxon>
        <taxon>Arthropoda</taxon>
        <taxon>Chelicerata</taxon>
        <taxon>Arachnida</taxon>
        <taxon>Acari</taxon>
        <taxon>Parasitiformes</taxon>
        <taxon>Ixodida</taxon>
        <taxon>Ixodoidea</taxon>
        <taxon>Ixodidae</taxon>
        <taxon>Rhipicephalinae</taxon>
        <taxon>Rhipicephalus</taxon>
        <taxon>Boophilus</taxon>
    </lineage>
</organism>
<accession>A0A9J6DZZ6</accession>
<dbReference type="EMBL" id="JABSTU010000006">
    <property type="protein sequence ID" value="KAH8027320.1"/>
    <property type="molecule type" value="Genomic_DNA"/>
</dbReference>
<sequence>MCYLFNCIPARRVEYARITGSIYPLKFYAVRWIENVRALWRALEVLSYVKTFVELCQNQKKWPTSVSYAMTEKAIRDPQLFAKLSVMFSVTEEWQSFLVQF</sequence>
<reference evidence="1" key="2">
    <citation type="submission" date="2021-09" db="EMBL/GenBank/DDBJ databases">
        <authorList>
            <person name="Jia N."/>
            <person name="Wang J."/>
            <person name="Shi W."/>
            <person name="Du L."/>
            <person name="Sun Y."/>
            <person name="Zhan W."/>
            <person name="Jiang J."/>
            <person name="Wang Q."/>
            <person name="Zhang B."/>
            <person name="Ji P."/>
            <person name="Sakyi L.B."/>
            <person name="Cui X."/>
            <person name="Yuan T."/>
            <person name="Jiang B."/>
            <person name="Yang W."/>
            <person name="Lam T.T.-Y."/>
            <person name="Chang Q."/>
            <person name="Ding S."/>
            <person name="Wang X."/>
            <person name="Zhu J."/>
            <person name="Ruan X."/>
            <person name="Zhao L."/>
            <person name="Wei J."/>
            <person name="Que T."/>
            <person name="Du C."/>
            <person name="Cheng J."/>
            <person name="Dai P."/>
            <person name="Han X."/>
            <person name="Huang E."/>
            <person name="Gao Y."/>
            <person name="Liu J."/>
            <person name="Shao H."/>
            <person name="Ye R."/>
            <person name="Li L."/>
            <person name="Wei W."/>
            <person name="Wang X."/>
            <person name="Wang C."/>
            <person name="Huo Q."/>
            <person name="Li W."/>
            <person name="Guo W."/>
            <person name="Chen H."/>
            <person name="Chen S."/>
            <person name="Zhou L."/>
            <person name="Zhou L."/>
            <person name="Ni X."/>
            <person name="Tian J."/>
            <person name="Zhou Y."/>
            <person name="Sheng Y."/>
            <person name="Liu T."/>
            <person name="Pan Y."/>
            <person name="Xia L."/>
            <person name="Li J."/>
            <person name="Zhao F."/>
            <person name="Cao W."/>
        </authorList>
    </citation>
    <scope>NUCLEOTIDE SEQUENCE</scope>
    <source>
        <strain evidence="1">Rmic-2018</strain>
        <tissue evidence="1">Larvae</tissue>
    </source>
</reference>
<name>A0A9J6DZZ6_RHIMP</name>
<comment type="caution">
    <text evidence="1">The sequence shown here is derived from an EMBL/GenBank/DDBJ whole genome shotgun (WGS) entry which is preliminary data.</text>
</comment>
<evidence type="ECO:0000313" key="1">
    <source>
        <dbReference type="EMBL" id="KAH8027320.1"/>
    </source>
</evidence>